<dbReference type="PROSITE" id="PS50112">
    <property type="entry name" value="PAS"/>
    <property type="match status" value="1"/>
</dbReference>
<dbReference type="NCBIfam" id="TIGR00229">
    <property type="entry name" value="sensory_box"/>
    <property type="match status" value="1"/>
</dbReference>
<accession>G7WAH8</accession>
<dbReference type="CDD" id="cd00009">
    <property type="entry name" value="AAA"/>
    <property type="match status" value="1"/>
</dbReference>
<dbReference type="InterPro" id="IPR058031">
    <property type="entry name" value="AAA_lid_NorR"/>
</dbReference>
<dbReference type="PROSITE" id="PS50045">
    <property type="entry name" value="SIGMA54_INTERACT_4"/>
    <property type="match status" value="1"/>
</dbReference>
<sequence length="470" mass="53051">MSLEAHAITSSIIPHWDRELLFEILKNINDVVLVIDSETTIVYANQAYARILGVPVSKVLGRRLDTLETTSMKIIEVLGTGEPSQGQDYVKSLNIHVVGNSFPLFNGKEVIGAVSIFKNITDVVELNQELQRTKGVADYLKEQLEQWEHLPLSFKEYVGQNSRLRETLVLAAKVARTESTVLILGESGVGKEVLARAVHNSSRRKDKPLIKVNCAAIPEDLIESELFGYEEGAFTGAKKGGKLGKFELAHCGTIFLDEIGDMSLTMQAKLLRVLQEKEFERVGGTKTVKVNIRVIAATNRDLDRMIEEGTFRRDLYYRLNIVPLKLTPLRERKDDLMALSKTFLDQFSREVGHELTLSPQVVRHFQEYHWPGNIRELQNALEHASIVCSGSSIELHHLPTHLIPHNDELSSRKERPFDVKEVVSRVEKELIVSALAAYNNNRTKAMTALGISRRAFYDKLRRYGIEESPN</sequence>
<dbReference type="InterPro" id="IPR025662">
    <property type="entry name" value="Sigma_54_int_dom_ATP-bd_1"/>
</dbReference>
<dbReference type="SUPFAM" id="SSF46689">
    <property type="entry name" value="Homeodomain-like"/>
    <property type="match status" value="1"/>
</dbReference>
<feature type="domain" description="PAS" evidence="6">
    <location>
        <begin position="17"/>
        <end position="62"/>
    </location>
</feature>
<dbReference type="FunFam" id="3.40.50.300:FF:000006">
    <property type="entry name" value="DNA-binding transcriptional regulator NtrC"/>
    <property type="match status" value="1"/>
</dbReference>
<dbReference type="InterPro" id="IPR002078">
    <property type="entry name" value="Sigma_54_int"/>
</dbReference>
<dbReference type="PANTHER" id="PTHR32071">
    <property type="entry name" value="TRANSCRIPTIONAL REGULATORY PROTEIN"/>
    <property type="match status" value="1"/>
</dbReference>
<dbReference type="AlphaFoldDB" id="G7WAH8"/>
<dbReference type="Pfam" id="PF00158">
    <property type="entry name" value="Sigma54_activat"/>
    <property type="match status" value="1"/>
</dbReference>
<dbReference type="Gene3D" id="1.10.10.60">
    <property type="entry name" value="Homeodomain-like"/>
    <property type="match status" value="1"/>
</dbReference>
<proteinExistence type="predicted"/>
<keyword evidence="2" id="KW-0067">ATP-binding</keyword>
<dbReference type="GO" id="GO:0005524">
    <property type="term" value="F:ATP binding"/>
    <property type="evidence" value="ECO:0007669"/>
    <property type="project" value="UniProtKB-KW"/>
</dbReference>
<evidence type="ECO:0000256" key="3">
    <source>
        <dbReference type="ARBA" id="ARBA00023015"/>
    </source>
</evidence>
<dbReference type="InterPro" id="IPR003593">
    <property type="entry name" value="AAA+_ATPase"/>
</dbReference>
<dbReference type="Gene3D" id="1.10.8.60">
    <property type="match status" value="1"/>
</dbReference>
<dbReference type="Proteomes" id="UP000006346">
    <property type="component" value="Chromosome"/>
</dbReference>
<evidence type="ECO:0000313" key="8">
    <source>
        <dbReference type="Proteomes" id="UP000006346"/>
    </source>
</evidence>
<dbReference type="InterPro" id="IPR002197">
    <property type="entry name" value="HTH_Fis"/>
</dbReference>
<protein>
    <submittedName>
        <fullName evidence="7">PAS domain S-box</fullName>
    </submittedName>
</protein>
<dbReference type="GO" id="GO:0006355">
    <property type="term" value="P:regulation of DNA-templated transcription"/>
    <property type="evidence" value="ECO:0007669"/>
    <property type="project" value="InterPro"/>
</dbReference>
<reference evidence="7 8" key="2">
    <citation type="journal article" date="2012" name="J. Bacteriol.">
        <title>Complete genome sequences of Desulfosporosinus orientis DSM765T, Desulfosporosinus youngiae DSM17734T, Desulfosporosinus meridiei DSM13257T, and Desulfosporosinus acidiphilus DSM22704T.</title>
        <authorList>
            <person name="Pester M."/>
            <person name="Brambilla E."/>
            <person name="Alazard D."/>
            <person name="Rattei T."/>
            <person name="Weinmaier T."/>
            <person name="Han J."/>
            <person name="Lucas S."/>
            <person name="Lapidus A."/>
            <person name="Cheng J.F."/>
            <person name="Goodwin L."/>
            <person name="Pitluck S."/>
            <person name="Peters L."/>
            <person name="Ovchinnikova G."/>
            <person name="Teshima H."/>
            <person name="Detter J.C."/>
            <person name="Han C.S."/>
            <person name="Tapia R."/>
            <person name="Land M.L."/>
            <person name="Hauser L."/>
            <person name="Kyrpides N.C."/>
            <person name="Ivanova N.N."/>
            <person name="Pagani I."/>
            <person name="Huntmann M."/>
            <person name="Wei C.L."/>
            <person name="Davenport K.W."/>
            <person name="Daligault H."/>
            <person name="Chain P.S."/>
            <person name="Chen A."/>
            <person name="Mavromatis K."/>
            <person name="Markowitz V."/>
            <person name="Szeto E."/>
            <person name="Mikhailova N."/>
            <person name="Pati A."/>
            <person name="Wagner M."/>
            <person name="Woyke T."/>
            <person name="Ollivier B."/>
            <person name="Klenk H.P."/>
            <person name="Spring S."/>
            <person name="Loy A."/>
        </authorList>
    </citation>
    <scope>NUCLEOTIDE SEQUENCE [LARGE SCALE GENOMIC DNA]</scope>
    <source>
        <strain evidence="8">ATCC 19365 / DSM 765 / NCIMB 8382 / VKM B-1628</strain>
    </source>
</reference>
<evidence type="ECO:0000256" key="4">
    <source>
        <dbReference type="ARBA" id="ARBA00023163"/>
    </source>
</evidence>
<organism evidence="7 8">
    <name type="scientific">Desulfosporosinus orientis (strain ATCC 19365 / DSM 765 / NCIMB 8382 / VKM B-1628 / Singapore I)</name>
    <name type="common">Desulfotomaculum orientis</name>
    <dbReference type="NCBI Taxonomy" id="768706"/>
    <lineage>
        <taxon>Bacteria</taxon>
        <taxon>Bacillati</taxon>
        <taxon>Bacillota</taxon>
        <taxon>Clostridia</taxon>
        <taxon>Eubacteriales</taxon>
        <taxon>Desulfitobacteriaceae</taxon>
        <taxon>Desulfosporosinus</taxon>
    </lineage>
</organism>
<dbReference type="InterPro" id="IPR009057">
    <property type="entry name" value="Homeodomain-like_sf"/>
</dbReference>
<keyword evidence="8" id="KW-1185">Reference proteome</keyword>
<dbReference type="SMART" id="SM00382">
    <property type="entry name" value="AAA"/>
    <property type="match status" value="1"/>
</dbReference>
<evidence type="ECO:0000256" key="2">
    <source>
        <dbReference type="ARBA" id="ARBA00022840"/>
    </source>
</evidence>
<dbReference type="InterPro" id="IPR035965">
    <property type="entry name" value="PAS-like_dom_sf"/>
</dbReference>
<name>G7WAH8_DESOD</name>
<feature type="domain" description="Sigma-54 factor interaction" evidence="5">
    <location>
        <begin position="157"/>
        <end position="386"/>
    </location>
</feature>
<dbReference type="InterPro" id="IPR000014">
    <property type="entry name" value="PAS"/>
</dbReference>
<dbReference type="CDD" id="cd00130">
    <property type="entry name" value="PAS"/>
    <property type="match status" value="1"/>
</dbReference>
<dbReference type="PROSITE" id="PS00688">
    <property type="entry name" value="SIGMA54_INTERACT_3"/>
    <property type="match status" value="1"/>
</dbReference>
<dbReference type="PROSITE" id="PS00675">
    <property type="entry name" value="SIGMA54_INTERACT_1"/>
    <property type="match status" value="1"/>
</dbReference>
<dbReference type="InterPro" id="IPR027417">
    <property type="entry name" value="P-loop_NTPase"/>
</dbReference>
<gene>
    <name evidence="7" type="ordered locus">Desor_0846</name>
</gene>
<dbReference type="InterPro" id="IPR025944">
    <property type="entry name" value="Sigma_54_int_dom_CS"/>
</dbReference>
<dbReference type="Pfam" id="PF02954">
    <property type="entry name" value="HTH_8"/>
    <property type="match status" value="1"/>
</dbReference>
<evidence type="ECO:0000259" key="5">
    <source>
        <dbReference type="PROSITE" id="PS50045"/>
    </source>
</evidence>
<keyword evidence="1" id="KW-0547">Nucleotide-binding</keyword>
<evidence type="ECO:0000313" key="7">
    <source>
        <dbReference type="EMBL" id="AET66527.1"/>
    </source>
</evidence>
<dbReference type="PRINTS" id="PR01590">
    <property type="entry name" value="HTHFIS"/>
</dbReference>
<dbReference type="PATRIC" id="fig|768706.3.peg.815"/>
<dbReference type="OrthoDB" id="1672812at2"/>
<keyword evidence="3" id="KW-0805">Transcription regulation</keyword>
<dbReference type="InterPro" id="IPR013767">
    <property type="entry name" value="PAS_fold"/>
</dbReference>
<reference evidence="8" key="1">
    <citation type="submission" date="2011-11" db="EMBL/GenBank/DDBJ databases">
        <title>Complete sequence of Desulfosporosinus orientis DSM 765.</title>
        <authorList>
            <person name="Lucas S."/>
            <person name="Han J."/>
            <person name="Lapidus A."/>
            <person name="Cheng J.-F."/>
            <person name="Goodwin L."/>
            <person name="Pitluck S."/>
            <person name="Peters L."/>
            <person name="Ovchinnikova G."/>
            <person name="Teshima H."/>
            <person name="Detter J.C."/>
            <person name="Han C."/>
            <person name="Tapia R."/>
            <person name="Land M."/>
            <person name="Hauser L."/>
            <person name="Kyrpides N."/>
            <person name="Ivanova N."/>
            <person name="Pagani I."/>
            <person name="Pester M."/>
            <person name="Spring S."/>
            <person name="Ollivier B."/>
            <person name="Rattei T."/>
            <person name="Klenk H.-P."/>
            <person name="Wagner M."/>
            <person name="Loy A."/>
            <person name="Woyke T."/>
        </authorList>
    </citation>
    <scope>NUCLEOTIDE SEQUENCE [LARGE SCALE GENOMIC DNA]</scope>
    <source>
        <strain evidence="8">ATCC 19365 / DSM 765 / NCIMB 8382 / VKM B-1628</strain>
    </source>
</reference>
<dbReference type="EMBL" id="CP003108">
    <property type="protein sequence ID" value="AET66527.1"/>
    <property type="molecule type" value="Genomic_DNA"/>
</dbReference>
<dbReference type="STRING" id="768706.Desor_0846"/>
<dbReference type="RefSeq" id="WP_014183352.1">
    <property type="nucleotide sequence ID" value="NC_016584.1"/>
</dbReference>
<dbReference type="SMART" id="SM00091">
    <property type="entry name" value="PAS"/>
    <property type="match status" value="1"/>
</dbReference>
<dbReference type="KEGG" id="dor:Desor_0846"/>
<dbReference type="eggNOG" id="COG3829">
    <property type="taxonomic scope" value="Bacteria"/>
</dbReference>
<dbReference type="Gene3D" id="3.40.50.300">
    <property type="entry name" value="P-loop containing nucleotide triphosphate hydrolases"/>
    <property type="match status" value="1"/>
</dbReference>
<dbReference type="HOGENOM" id="CLU_000445_8_1_9"/>
<evidence type="ECO:0000259" key="6">
    <source>
        <dbReference type="PROSITE" id="PS50112"/>
    </source>
</evidence>
<dbReference type="Gene3D" id="3.30.450.20">
    <property type="entry name" value="PAS domain"/>
    <property type="match status" value="1"/>
</dbReference>
<dbReference type="Pfam" id="PF00989">
    <property type="entry name" value="PAS"/>
    <property type="match status" value="1"/>
</dbReference>
<dbReference type="SUPFAM" id="SSF52540">
    <property type="entry name" value="P-loop containing nucleoside triphosphate hydrolases"/>
    <property type="match status" value="1"/>
</dbReference>
<evidence type="ECO:0000256" key="1">
    <source>
        <dbReference type="ARBA" id="ARBA00022741"/>
    </source>
</evidence>
<dbReference type="GO" id="GO:0043565">
    <property type="term" value="F:sequence-specific DNA binding"/>
    <property type="evidence" value="ECO:0007669"/>
    <property type="project" value="InterPro"/>
</dbReference>
<keyword evidence="4" id="KW-0804">Transcription</keyword>
<dbReference type="Pfam" id="PF25601">
    <property type="entry name" value="AAA_lid_14"/>
    <property type="match status" value="1"/>
</dbReference>
<dbReference type="SUPFAM" id="SSF55785">
    <property type="entry name" value="PYP-like sensor domain (PAS domain)"/>
    <property type="match status" value="1"/>
</dbReference>